<evidence type="ECO:0000256" key="1">
    <source>
        <dbReference type="SAM" id="Phobius"/>
    </source>
</evidence>
<accession>A0A6C0KBK9</accession>
<keyword evidence="1" id="KW-0472">Membrane</keyword>
<proteinExistence type="predicted"/>
<name>A0A6C0KBK9_9ZZZZ</name>
<protein>
    <submittedName>
        <fullName evidence="2">Uncharacterized protein</fullName>
    </submittedName>
</protein>
<feature type="transmembrane region" description="Helical" evidence="1">
    <location>
        <begin position="20"/>
        <end position="41"/>
    </location>
</feature>
<feature type="transmembrane region" description="Helical" evidence="1">
    <location>
        <begin position="53"/>
        <end position="76"/>
    </location>
</feature>
<feature type="transmembrane region" description="Helical" evidence="1">
    <location>
        <begin position="116"/>
        <end position="136"/>
    </location>
</feature>
<reference evidence="2" key="1">
    <citation type="journal article" date="2020" name="Nature">
        <title>Giant virus diversity and host interactions through global metagenomics.</title>
        <authorList>
            <person name="Schulz F."/>
            <person name="Roux S."/>
            <person name="Paez-Espino D."/>
            <person name="Jungbluth S."/>
            <person name="Walsh D.A."/>
            <person name="Denef V.J."/>
            <person name="McMahon K.D."/>
            <person name="Konstantinidis K.T."/>
            <person name="Eloe-Fadrosh E.A."/>
            <person name="Kyrpides N.C."/>
            <person name="Woyke T."/>
        </authorList>
    </citation>
    <scope>NUCLEOTIDE SEQUENCE</scope>
    <source>
        <strain evidence="2">GVMAG-S-1103017-68</strain>
    </source>
</reference>
<keyword evidence="1" id="KW-0812">Transmembrane</keyword>
<evidence type="ECO:0000313" key="2">
    <source>
        <dbReference type="EMBL" id="QHU15392.1"/>
    </source>
</evidence>
<dbReference type="EMBL" id="MN740856">
    <property type="protein sequence ID" value="QHU15392.1"/>
    <property type="molecule type" value="Genomic_DNA"/>
</dbReference>
<keyword evidence="1" id="KW-1133">Transmembrane helix</keyword>
<sequence length="143" mass="15382">MPAPLLFAPPSNLSVIFSDRTTLTLGVAYGVSIMLLTVYLFRQRAVVRGSALGNAAFWVYASTLVGSTAVKVLFLIGDGLPAAVWTVATALTIVLVDAAVVMLVEDRLQRDGEYENNAVARWSLISLATLMLYLTYSPSVQGR</sequence>
<feature type="transmembrane region" description="Helical" evidence="1">
    <location>
        <begin position="82"/>
        <end position="104"/>
    </location>
</feature>
<organism evidence="2">
    <name type="scientific">viral metagenome</name>
    <dbReference type="NCBI Taxonomy" id="1070528"/>
    <lineage>
        <taxon>unclassified sequences</taxon>
        <taxon>metagenomes</taxon>
        <taxon>organismal metagenomes</taxon>
    </lineage>
</organism>
<dbReference type="AlphaFoldDB" id="A0A6C0KBK9"/>